<name>A0ABN0U9A1_9GAMM</name>
<keyword evidence="1" id="KW-0732">Signal</keyword>
<gene>
    <name evidence="2" type="ORF">GCM10009126_05810</name>
</gene>
<reference evidence="2 3" key="1">
    <citation type="journal article" date="2019" name="Int. J. Syst. Evol. Microbiol.">
        <title>The Global Catalogue of Microorganisms (GCM) 10K type strain sequencing project: providing services to taxonomists for standard genome sequencing and annotation.</title>
        <authorList>
            <consortium name="The Broad Institute Genomics Platform"/>
            <consortium name="The Broad Institute Genome Sequencing Center for Infectious Disease"/>
            <person name="Wu L."/>
            <person name="Ma J."/>
        </authorList>
    </citation>
    <scope>NUCLEOTIDE SEQUENCE [LARGE SCALE GENOMIC DNA]</scope>
    <source>
        <strain evidence="2 3">JCM 16242</strain>
    </source>
</reference>
<organism evidence="2 3">
    <name type="scientific">Rhodanobacter caeni</name>
    <dbReference type="NCBI Taxonomy" id="657654"/>
    <lineage>
        <taxon>Bacteria</taxon>
        <taxon>Pseudomonadati</taxon>
        <taxon>Pseudomonadota</taxon>
        <taxon>Gammaproteobacteria</taxon>
        <taxon>Lysobacterales</taxon>
        <taxon>Rhodanobacteraceae</taxon>
        <taxon>Rhodanobacter</taxon>
    </lineage>
</organism>
<evidence type="ECO:0000256" key="1">
    <source>
        <dbReference type="SAM" id="SignalP"/>
    </source>
</evidence>
<evidence type="ECO:0000313" key="2">
    <source>
        <dbReference type="EMBL" id="GAA0242964.1"/>
    </source>
</evidence>
<keyword evidence="3" id="KW-1185">Reference proteome</keyword>
<dbReference type="SUPFAM" id="SSF53474">
    <property type="entry name" value="alpha/beta-Hydrolases"/>
    <property type="match status" value="1"/>
</dbReference>
<evidence type="ECO:0000313" key="3">
    <source>
        <dbReference type="Proteomes" id="UP001500657"/>
    </source>
</evidence>
<dbReference type="InterPro" id="IPR029058">
    <property type="entry name" value="AB_hydrolase_fold"/>
</dbReference>
<accession>A0ABN0U9A1</accession>
<dbReference type="RefSeq" id="WP_343879973.1">
    <property type="nucleotide sequence ID" value="NZ_BAAAFO010000001.1"/>
</dbReference>
<comment type="caution">
    <text evidence="2">The sequence shown here is derived from an EMBL/GenBank/DDBJ whole genome shotgun (WGS) entry which is preliminary data.</text>
</comment>
<evidence type="ECO:0008006" key="4">
    <source>
        <dbReference type="Google" id="ProtNLM"/>
    </source>
</evidence>
<sequence>MTLRHATAALLVWLCATACAGAGEPLSIERSATAAELFPVDQARALRSVLPADERVTWTLRLPSTTPRSVLVFVSPDASADPPPGWAAVLDRHAVVWIAARDFGNRAPSNQRVLAALMGLALAQRDYLGAGARRYIGGMSGGGRVASTAISTFPHRFDGALYIVGADDFGKAEPARLAAIAANRYVFLTGDRDFNRREMRRVHRRYQERGVAQTLLLDLPHFAHQYPGADDFERALAFLDGGAGQ</sequence>
<dbReference type="EMBL" id="BAAAFO010000001">
    <property type="protein sequence ID" value="GAA0242964.1"/>
    <property type="molecule type" value="Genomic_DNA"/>
</dbReference>
<dbReference type="Gene3D" id="3.40.50.1820">
    <property type="entry name" value="alpha/beta hydrolase"/>
    <property type="match status" value="1"/>
</dbReference>
<dbReference type="Proteomes" id="UP001500657">
    <property type="component" value="Unassembled WGS sequence"/>
</dbReference>
<feature type="chain" id="PRO_5045429381" description="Alpha/beta hydrolase" evidence="1">
    <location>
        <begin position="21"/>
        <end position="245"/>
    </location>
</feature>
<feature type="signal peptide" evidence="1">
    <location>
        <begin position="1"/>
        <end position="20"/>
    </location>
</feature>
<proteinExistence type="predicted"/>
<protein>
    <recommendedName>
        <fullName evidence="4">Alpha/beta hydrolase</fullName>
    </recommendedName>
</protein>